<sequence length="194" mass="20160">MSVHAPLEAVLGLVTAARARHDGPGPVVLGVDGRSGSGKSDLAGAVTAALRADGTDVALLALEDAYPGWDGLAAGVAAVARGVLAPLSRGEPGTVRTFDWDAARPGPVLRVPAPGRPLPDVVVVEGCGAGSAACAPYLDVLVWLEAPEEVRRRRALERDDHTWTERWAAWAAQEEALLAERDARALADLVVRTA</sequence>
<dbReference type="SUPFAM" id="SSF52540">
    <property type="entry name" value="P-loop containing nucleoside triphosphate hydrolases"/>
    <property type="match status" value="1"/>
</dbReference>
<organism evidence="1 2">
    <name type="scientific">Georgenia muralis</name>
    <dbReference type="NCBI Taxonomy" id="154117"/>
    <lineage>
        <taxon>Bacteria</taxon>
        <taxon>Bacillati</taxon>
        <taxon>Actinomycetota</taxon>
        <taxon>Actinomycetes</taxon>
        <taxon>Micrococcales</taxon>
        <taxon>Bogoriellaceae</taxon>
        <taxon>Georgenia</taxon>
    </lineage>
</organism>
<reference evidence="1 2" key="1">
    <citation type="submission" date="2018-11" db="EMBL/GenBank/DDBJ databases">
        <title>Sequencing the genomes of 1000 actinobacteria strains.</title>
        <authorList>
            <person name="Klenk H.-P."/>
        </authorList>
    </citation>
    <scope>NUCLEOTIDE SEQUENCE [LARGE SCALE GENOMIC DNA]</scope>
    <source>
        <strain evidence="1 2">DSM 14418</strain>
    </source>
</reference>
<keyword evidence="2" id="KW-1185">Reference proteome</keyword>
<dbReference type="Proteomes" id="UP000280726">
    <property type="component" value="Unassembled WGS sequence"/>
</dbReference>
<proteinExistence type="predicted"/>
<evidence type="ECO:0000313" key="2">
    <source>
        <dbReference type="Proteomes" id="UP000280726"/>
    </source>
</evidence>
<name>A0A3N5A905_9MICO</name>
<dbReference type="RefSeq" id="WP_246006127.1">
    <property type="nucleotide sequence ID" value="NZ_RKRA01000001.1"/>
</dbReference>
<comment type="caution">
    <text evidence="1">The sequence shown here is derived from an EMBL/GenBank/DDBJ whole genome shotgun (WGS) entry which is preliminary data.</text>
</comment>
<dbReference type="Gene3D" id="3.40.50.300">
    <property type="entry name" value="P-loop containing nucleotide triphosphate hydrolases"/>
    <property type="match status" value="1"/>
</dbReference>
<dbReference type="AlphaFoldDB" id="A0A3N5A905"/>
<protein>
    <recommendedName>
        <fullName evidence="3">Uridine kinase</fullName>
    </recommendedName>
</protein>
<dbReference type="EMBL" id="RKRA01000001">
    <property type="protein sequence ID" value="RPF28141.1"/>
    <property type="molecule type" value="Genomic_DNA"/>
</dbReference>
<evidence type="ECO:0000313" key="1">
    <source>
        <dbReference type="EMBL" id="RPF28141.1"/>
    </source>
</evidence>
<dbReference type="CDD" id="cd01983">
    <property type="entry name" value="SIMIBI"/>
    <property type="match status" value="1"/>
</dbReference>
<gene>
    <name evidence="1" type="ORF">EDD32_2654</name>
</gene>
<dbReference type="InterPro" id="IPR027417">
    <property type="entry name" value="P-loop_NTPase"/>
</dbReference>
<evidence type="ECO:0008006" key="3">
    <source>
        <dbReference type="Google" id="ProtNLM"/>
    </source>
</evidence>
<accession>A0A3N5A905</accession>